<name>A0A6D2KIM0_9BRAS</name>
<evidence type="ECO:0000313" key="2">
    <source>
        <dbReference type="EMBL" id="CAA7048075.1"/>
    </source>
</evidence>
<dbReference type="CDD" id="cd22157">
    <property type="entry name" value="F-box_AtFBW1-like"/>
    <property type="match status" value="1"/>
</dbReference>
<dbReference type="InterPro" id="IPR001810">
    <property type="entry name" value="F-box_dom"/>
</dbReference>
<dbReference type="InterPro" id="IPR036047">
    <property type="entry name" value="F-box-like_dom_sf"/>
</dbReference>
<dbReference type="PANTHER" id="PTHR31111">
    <property type="entry name" value="BNAA05G37150D PROTEIN-RELATED"/>
    <property type="match status" value="1"/>
</dbReference>
<protein>
    <recommendedName>
        <fullName evidence="1">F-box domain-containing protein</fullName>
    </recommendedName>
</protein>
<evidence type="ECO:0000313" key="3">
    <source>
        <dbReference type="Proteomes" id="UP000467841"/>
    </source>
</evidence>
<dbReference type="NCBIfam" id="TIGR01640">
    <property type="entry name" value="F_box_assoc_1"/>
    <property type="match status" value="1"/>
</dbReference>
<reference evidence="2" key="1">
    <citation type="submission" date="2020-01" db="EMBL/GenBank/DDBJ databases">
        <authorList>
            <person name="Mishra B."/>
        </authorList>
    </citation>
    <scope>NUCLEOTIDE SEQUENCE [LARGE SCALE GENOMIC DNA]</scope>
</reference>
<dbReference type="EMBL" id="CACVBM020001385">
    <property type="protein sequence ID" value="CAA7048075.1"/>
    <property type="molecule type" value="Genomic_DNA"/>
</dbReference>
<accession>A0A6D2KIM0</accession>
<dbReference type="InterPro" id="IPR013187">
    <property type="entry name" value="F-box-assoc_dom_typ3"/>
</dbReference>
<dbReference type="Pfam" id="PF00646">
    <property type="entry name" value="F-box"/>
    <property type="match status" value="1"/>
</dbReference>
<dbReference type="PANTHER" id="PTHR31111:SF119">
    <property type="entry name" value="F-BOX DOMAIN-CONTAINING PROTEIN"/>
    <property type="match status" value="1"/>
</dbReference>
<dbReference type="Pfam" id="PF08268">
    <property type="entry name" value="FBA_3"/>
    <property type="match status" value="1"/>
</dbReference>
<sequence>MEQESKSTLSLPLDLTSEILLRLPARSVVKFRCVSKLWSSVTTDPCFIKLFQTRSSTRPSLLLCFKRGDNLIVSSFPQHTDRYHMKIPGNYSYLPRMESVHGLICFEDSRNPLVWNPSMRKLLTLTNPNKHKSWKHKTLFLGYDPIEGKYKVVCIRYKKVSYVCRVLTLGSAQESSWRTVKTNHKHRAYHYTYGRCIDGVIYYLAGIDGSPYSALMSFDVRSEKFHMIKIPSNIDTDVLINYKGRIACVDRSKDTRLWILEDAEKHKWSSQDFLVPLRHRDESLNAIFKLKGFTHAGEFIFEEASFFAKSSYILSCDPVRNSFRRFEFKGVRVENNDKLRAFPNHIETLWSL</sequence>
<feature type="domain" description="F-box" evidence="1">
    <location>
        <begin position="5"/>
        <end position="54"/>
    </location>
</feature>
<evidence type="ECO:0000259" key="1">
    <source>
        <dbReference type="PROSITE" id="PS50181"/>
    </source>
</evidence>
<dbReference type="AlphaFoldDB" id="A0A6D2KIM0"/>
<organism evidence="2 3">
    <name type="scientific">Microthlaspi erraticum</name>
    <dbReference type="NCBI Taxonomy" id="1685480"/>
    <lineage>
        <taxon>Eukaryota</taxon>
        <taxon>Viridiplantae</taxon>
        <taxon>Streptophyta</taxon>
        <taxon>Embryophyta</taxon>
        <taxon>Tracheophyta</taxon>
        <taxon>Spermatophyta</taxon>
        <taxon>Magnoliopsida</taxon>
        <taxon>eudicotyledons</taxon>
        <taxon>Gunneridae</taxon>
        <taxon>Pentapetalae</taxon>
        <taxon>rosids</taxon>
        <taxon>malvids</taxon>
        <taxon>Brassicales</taxon>
        <taxon>Brassicaceae</taxon>
        <taxon>Coluteocarpeae</taxon>
        <taxon>Microthlaspi</taxon>
    </lineage>
</organism>
<dbReference type="OrthoDB" id="1028377at2759"/>
<proteinExistence type="predicted"/>
<dbReference type="Proteomes" id="UP000467841">
    <property type="component" value="Unassembled WGS sequence"/>
</dbReference>
<dbReference type="InterPro" id="IPR017451">
    <property type="entry name" value="F-box-assoc_interact_dom"/>
</dbReference>
<gene>
    <name evidence="2" type="ORF">MERR_LOCUS35310</name>
</gene>
<dbReference type="SUPFAM" id="SSF81383">
    <property type="entry name" value="F-box domain"/>
    <property type="match status" value="1"/>
</dbReference>
<comment type="caution">
    <text evidence="2">The sequence shown here is derived from an EMBL/GenBank/DDBJ whole genome shotgun (WGS) entry which is preliminary data.</text>
</comment>
<dbReference type="PROSITE" id="PS50181">
    <property type="entry name" value="FBOX"/>
    <property type="match status" value="1"/>
</dbReference>
<dbReference type="SMART" id="SM00256">
    <property type="entry name" value="FBOX"/>
    <property type="match status" value="1"/>
</dbReference>
<keyword evidence="3" id="KW-1185">Reference proteome</keyword>